<dbReference type="RefSeq" id="WP_125053338.1">
    <property type="nucleotide sequence ID" value="NZ_BHZD01000001.1"/>
</dbReference>
<feature type="transmembrane region" description="Helical" evidence="8">
    <location>
        <begin position="6"/>
        <end position="24"/>
    </location>
</feature>
<keyword evidence="6 8" id="KW-0472">Membrane</keyword>
<comment type="similarity">
    <text evidence="2">Belongs to the MgtC/SapB family.</text>
</comment>
<dbReference type="Pfam" id="PF02308">
    <property type="entry name" value="MgtC"/>
    <property type="match status" value="1"/>
</dbReference>
<evidence type="ECO:0000256" key="4">
    <source>
        <dbReference type="ARBA" id="ARBA00022692"/>
    </source>
</evidence>
<evidence type="ECO:0000256" key="1">
    <source>
        <dbReference type="ARBA" id="ARBA00004651"/>
    </source>
</evidence>
<dbReference type="GO" id="GO:0005886">
    <property type="term" value="C:plasma membrane"/>
    <property type="evidence" value="ECO:0007669"/>
    <property type="project" value="UniProtKB-SubCell"/>
</dbReference>
<gene>
    <name evidence="11" type="primary">mgtC</name>
    <name evidence="11" type="ORF">GKJPGBOP_01695</name>
</gene>
<dbReference type="Pfam" id="PF21770">
    <property type="entry name" value="MgtC_SapB_C"/>
    <property type="match status" value="1"/>
</dbReference>
<accession>A0A401VY95</accession>
<feature type="region of interest" description="Disordered" evidence="7">
    <location>
        <begin position="241"/>
        <end position="289"/>
    </location>
</feature>
<dbReference type="Proteomes" id="UP000286746">
    <property type="component" value="Unassembled WGS sequence"/>
</dbReference>
<dbReference type="InterPro" id="IPR003416">
    <property type="entry name" value="MgtC/SapB/SrpB/YhiD_fam"/>
</dbReference>
<name>A0A401VY95_STREY</name>
<dbReference type="InterPro" id="IPR049177">
    <property type="entry name" value="MgtC_SapB_SrpB_YhiD_N"/>
</dbReference>
<feature type="transmembrane region" description="Helical" evidence="8">
    <location>
        <begin position="36"/>
        <end position="57"/>
    </location>
</feature>
<evidence type="ECO:0000259" key="9">
    <source>
        <dbReference type="Pfam" id="PF02308"/>
    </source>
</evidence>
<feature type="domain" description="MgtC-like C-terminal" evidence="10">
    <location>
        <begin position="154"/>
        <end position="238"/>
    </location>
</feature>
<dbReference type="PANTHER" id="PTHR33778">
    <property type="entry name" value="PROTEIN MGTC"/>
    <property type="match status" value="1"/>
</dbReference>
<keyword evidence="3" id="KW-1003">Cell membrane</keyword>
<dbReference type="PRINTS" id="PR01837">
    <property type="entry name" value="MGTCSAPBPROT"/>
</dbReference>
<sequence>MVNEWQLAGNIAAGLGFGAVIGLERQWRARMAGLRTNALVAAGAALFVLLSQYGFAAATSTTGYDGSRVAAQIVSGIGFLGAGVIMRDGLNVRGLNTAATLWCSAAVGALAGTGLYVVAALGTAGVVGANLVLRPLGRRMDREPGGGAEVSTDYYFEAVCLETEEAHIRTLVVQAVTRPGFRLRAVHSRDEGTARPDEGTPPKVTVAAELTTERRDDSLLEEAVSRLSLEPAVSAVSWTVLNNPDGGEGDYDEPYGADYGDRGRNGRRHRVRDFFSGPGGPGGPSRKNG</sequence>
<comment type="caution">
    <text evidence="11">The sequence shown here is derived from an EMBL/GenBank/DDBJ whole genome shotgun (WGS) entry which is preliminary data.</text>
</comment>
<reference evidence="11 12" key="1">
    <citation type="submission" date="2018-11" db="EMBL/GenBank/DDBJ databases">
        <title>Whole genome sequence of Streptomyces paromomycinus NBRC 15454(T).</title>
        <authorList>
            <person name="Komaki H."/>
            <person name="Tamura T."/>
        </authorList>
    </citation>
    <scope>NUCLEOTIDE SEQUENCE [LARGE SCALE GENOMIC DNA]</scope>
    <source>
        <strain evidence="11 12">NBRC 15454</strain>
    </source>
</reference>
<feature type="transmembrane region" description="Helical" evidence="8">
    <location>
        <begin position="116"/>
        <end position="133"/>
    </location>
</feature>
<evidence type="ECO:0000256" key="8">
    <source>
        <dbReference type="SAM" id="Phobius"/>
    </source>
</evidence>
<evidence type="ECO:0000256" key="3">
    <source>
        <dbReference type="ARBA" id="ARBA00022475"/>
    </source>
</evidence>
<keyword evidence="12" id="KW-1185">Reference proteome</keyword>
<keyword evidence="5 8" id="KW-1133">Transmembrane helix</keyword>
<proteinExistence type="inferred from homology"/>
<evidence type="ECO:0000256" key="6">
    <source>
        <dbReference type="ARBA" id="ARBA00023136"/>
    </source>
</evidence>
<dbReference type="Gene3D" id="3.30.70.260">
    <property type="match status" value="1"/>
</dbReference>
<evidence type="ECO:0000259" key="10">
    <source>
        <dbReference type="Pfam" id="PF21770"/>
    </source>
</evidence>
<keyword evidence="4 8" id="KW-0812">Transmembrane</keyword>
<evidence type="ECO:0000313" key="12">
    <source>
        <dbReference type="Proteomes" id="UP000286746"/>
    </source>
</evidence>
<feature type="transmembrane region" description="Helical" evidence="8">
    <location>
        <begin position="69"/>
        <end position="86"/>
    </location>
</feature>
<evidence type="ECO:0000256" key="5">
    <source>
        <dbReference type="ARBA" id="ARBA00022989"/>
    </source>
</evidence>
<dbReference type="PANTHER" id="PTHR33778:SF3">
    <property type="entry name" value="PROTEIN MGTC"/>
    <property type="match status" value="1"/>
</dbReference>
<organism evidence="11 12">
    <name type="scientific">Streptomyces paromomycinus</name>
    <name type="common">Streptomyces rimosus subsp. paromomycinus</name>
    <dbReference type="NCBI Taxonomy" id="92743"/>
    <lineage>
        <taxon>Bacteria</taxon>
        <taxon>Bacillati</taxon>
        <taxon>Actinomycetota</taxon>
        <taxon>Actinomycetes</taxon>
        <taxon>Kitasatosporales</taxon>
        <taxon>Streptomycetaceae</taxon>
        <taxon>Streptomyces</taxon>
    </lineage>
</organism>
<dbReference type="InterPro" id="IPR048640">
    <property type="entry name" value="MgtC-like_C"/>
</dbReference>
<comment type="subcellular location">
    <subcellularLocation>
        <location evidence="1">Cell membrane</location>
        <topology evidence="1">Multi-pass membrane protein</topology>
    </subcellularLocation>
</comment>
<protein>
    <submittedName>
        <fullName evidence="11">Membrane protein</fullName>
    </submittedName>
</protein>
<evidence type="ECO:0000256" key="2">
    <source>
        <dbReference type="ARBA" id="ARBA00009298"/>
    </source>
</evidence>
<feature type="domain" description="MgtC/SapB/SrpB/YhiD N-terminal" evidence="9">
    <location>
        <begin position="13"/>
        <end position="138"/>
    </location>
</feature>
<dbReference type="AlphaFoldDB" id="A0A401VY95"/>
<dbReference type="EMBL" id="BHZD01000001">
    <property type="protein sequence ID" value="GCD42037.1"/>
    <property type="molecule type" value="Genomic_DNA"/>
</dbReference>
<evidence type="ECO:0000256" key="7">
    <source>
        <dbReference type="SAM" id="MobiDB-lite"/>
    </source>
</evidence>
<evidence type="ECO:0000313" key="11">
    <source>
        <dbReference type="EMBL" id="GCD42037.1"/>
    </source>
</evidence>